<dbReference type="SUPFAM" id="SSF52540">
    <property type="entry name" value="P-loop containing nucleoside triphosphate hydrolases"/>
    <property type="match status" value="1"/>
</dbReference>
<dbReference type="RefSeq" id="WP_056934034.1">
    <property type="nucleotide sequence ID" value="NZ_CP013050.1"/>
</dbReference>
<evidence type="ECO:0000313" key="3">
    <source>
        <dbReference type="EMBL" id="ALM75385.1"/>
    </source>
</evidence>
<proteinExistence type="predicted"/>
<dbReference type="Gene3D" id="3.40.50.300">
    <property type="entry name" value="P-loop containing nucleotide triphosphate hydrolases"/>
    <property type="match status" value="1"/>
</dbReference>
<accession>A0A0S1XCA7</accession>
<dbReference type="PANTHER" id="PTHR42990">
    <property type="entry name" value="ATPASE"/>
    <property type="match status" value="1"/>
</dbReference>
<evidence type="ECO:0000259" key="1">
    <source>
        <dbReference type="Pfam" id="PF13173"/>
    </source>
</evidence>
<dbReference type="PANTHER" id="PTHR42990:SF1">
    <property type="entry name" value="AAA+ ATPASE DOMAIN-CONTAINING PROTEIN"/>
    <property type="match status" value="1"/>
</dbReference>
<feature type="domain" description="DUF4143" evidence="2">
    <location>
        <begin position="237"/>
        <end position="389"/>
    </location>
</feature>
<dbReference type="InterPro" id="IPR036388">
    <property type="entry name" value="WH-like_DNA-bd_sf"/>
</dbReference>
<dbReference type="InterPro" id="IPR025420">
    <property type="entry name" value="DUF4143"/>
</dbReference>
<reference evidence="3 4" key="1">
    <citation type="journal article" date="2016" name="Genome Announc.">
        <title>Complete genome sequence of the hyperthermophilic and piezophilic archaeon Thermococcus barophilus Ch5, capable of growth at the expense of hydrogenogenesis from carbon monoxide and formate.</title>
        <authorList>
            <person name="Oger P."/>
            <person name="Sokolova T.G."/>
            <person name="Kozhevnikova D.A."/>
            <person name="Taranov E.A."/>
            <person name="Vannier P."/>
            <person name="Lee H.S."/>
            <person name="Kwon K.K."/>
            <person name="Kang S.G."/>
            <person name="Lee J.H."/>
            <person name="Bonch-Osmolovskaya E.A."/>
            <person name="Lebedinsky A.V."/>
        </authorList>
    </citation>
    <scope>NUCLEOTIDE SEQUENCE [LARGE SCALE GENOMIC DNA]</scope>
    <source>
        <strain evidence="4">Ch5</strain>
    </source>
</reference>
<dbReference type="EMBL" id="CP013050">
    <property type="protein sequence ID" value="ALM75385.1"/>
    <property type="molecule type" value="Genomic_DNA"/>
</dbReference>
<feature type="domain" description="AAA" evidence="1">
    <location>
        <begin position="49"/>
        <end position="172"/>
    </location>
</feature>
<dbReference type="Pfam" id="PF13173">
    <property type="entry name" value="AAA_14"/>
    <property type="match status" value="1"/>
</dbReference>
<dbReference type="GeneID" id="26136713"/>
<protein>
    <submittedName>
        <fullName evidence="3">Uncharacterized protein</fullName>
    </submittedName>
</protein>
<evidence type="ECO:0000313" key="4">
    <source>
        <dbReference type="Proteomes" id="UP000066042"/>
    </source>
</evidence>
<organism evidence="3 4">
    <name type="scientific">Thermococcus barophilus</name>
    <dbReference type="NCBI Taxonomy" id="55802"/>
    <lineage>
        <taxon>Archaea</taxon>
        <taxon>Methanobacteriati</taxon>
        <taxon>Methanobacteriota</taxon>
        <taxon>Thermococci</taxon>
        <taxon>Thermococcales</taxon>
        <taxon>Thermococcaceae</taxon>
        <taxon>Thermococcus</taxon>
    </lineage>
</organism>
<name>A0A0S1XCA7_THEBA</name>
<gene>
    <name evidence="3" type="ORF">TBCH5v1_1468</name>
</gene>
<evidence type="ECO:0000259" key="2">
    <source>
        <dbReference type="Pfam" id="PF13635"/>
    </source>
</evidence>
<dbReference type="STRING" id="55802.TBCH5v1_1468"/>
<dbReference type="InterPro" id="IPR027417">
    <property type="entry name" value="P-loop_NTPase"/>
</dbReference>
<sequence length="435" mass="50268">MVHPDDYITEHLLNLPTLLKPYNKPEKRELYDWLVSKINLYLKYGKADTILLLGIRGVGKTTLLAQLYFDAISKTNPNQVLYLPLDRLQAFGLSLLDVVEAYKRMIKPEKAVMLFDEAQYEESWDLKLKLLHDERKFLIVVTGSSAMRLRESPDLARRALHRELFPMTFREYYRLKSGESLPELMWKILNLKETELPPLRKEIAEYVRVGSMPLSLEMEEWEVYERLITMLDRVVYRDLREVHEFDAETLDKVFNLLYLIANPKAERFSYERLSRTLSLAKGTVIKLVNALEKAGIVQKIPIHGSLSKNIRKNPKMKFLAVPIKSALLYKAGININKEEVFASLLEDVVAFYLYLIAKAKKGRLSYEPSKGSADFVLELGSEKIVIEVGLGKEKKCQVERTMERVGAEKGIVIGKRYQIDEKVAFYPWQVFVAGL</sequence>
<dbReference type="PATRIC" id="fig|55802.8.peg.1446"/>
<dbReference type="Gene3D" id="1.10.10.10">
    <property type="entry name" value="Winged helix-like DNA-binding domain superfamily/Winged helix DNA-binding domain"/>
    <property type="match status" value="1"/>
</dbReference>
<dbReference type="Proteomes" id="UP000066042">
    <property type="component" value="Chromosome"/>
</dbReference>
<dbReference type="InterPro" id="IPR041682">
    <property type="entry name" value="AAA_14"/>
</dbReference>
<dbReference type="AlphaFoldDB" id="A0A0S1XCA7"/>
<dbReference type="Pfam" id="PF13635">
    <property type="entry name" value="DUF4143"/>
    <property type="match status" value="1"/>
</dbReference>